<gene>
    <name evidence="2" type="ORF">G2W53_022364</name>
</gene>
<evidence type="ECO:0000259" key="1">
    <source>
        <dbReference type="Pfam" id="PF13966"/>
    </source>
</evidence>
<keyword evidence="3" id="KW-1185">Reference proteome</keyword>
<keyword evidence="2" id="KW-0695">RNA-directed DNA polymerase</keyword>
<dbReference type="InterPro" id="IPR026960">
    <property type="entry name" value="RVT-Znf"/>
</dbReference>
<proteinExistence type="predicted"/>
<evidence type="ECO:0000313" key="2">
    <source>
        <dbReference type="EMBL" id="KAF7824220.1"/>
    </source>
</evidence>
<keyword evidence="2" id="KW-0548">Nucleotidyltransferase</keyword>
<name>A0A834TLV1_9FABA</name>
<dbReference type="Pfam" id="PF13966">
    <property type="entry name" value="zf-RVT"/>
    <property type="match status" value="1"/>
</dbReference>
<dbReference type="Proteomes" id="UP000634136">
    <property type="component" value="Unassembled WGS sequence"/>
</dbReference>
<keyword evidence="2" id="KW-0808">Transferase</keyword>
<dbReference type="OrthoDB" id="1415105at2759"/>
<organism evidence="2 3">
    <name type="scientific">Senna tora</name>
    <dbReference type="NCBI Taxonomy" id="362788"/>
    <lineage>
        <taxon>Eukaryota</taxon>
        <taxon>Viridiplantae</taxon>
        <taxon>Streptophyta</taxon>
        <taxon>Embryophyta</taxon>
        <taxon>Tracheophyta</taxon>
        <taxon>Spermatophyta</taxon>
        <taxon>Magnoliopsida</taxon>
        <taxon>eudicotyledons</taxon>
        <taxon>Gunneridae</taxon>
        <taxon>Pentapetalae</taxon>
        <taxon>rosids</taxon>
        <taxon>fabids</taxon>
        <taxon>Fabales</taxon>
        <taxon>Fabaceae</taxon>
        <taxon>Caesalpinioideae</taxon>
        <taxon>Cassia clade</taxon>
        <taxon>Senna</taxon>
    </lineage>
</organism>
<sequence>MVKDVGCWKWENLSFELPSSTISSILGVLVDKDSQKEDIPVWQYNSKGMVDVKTAYFFIMGCLDGEKDNLRLKGINVQNNCPICSSHPETLEHLFKNCVVTKQVWNSVRGIVFTYTLWSIWLARNRLVFDKKVFTHNTVASSALAKASEFYHLQPKNKVDKRMITLSIRWNPPPSGWVKINSDNSYDPE</sequence>
<feature type="domain" description="Reverse transcriptase zinc-binding" evidence="1">
    <location>
        <begin position="67"/>
        <end position="105"/>
    </location>
</feature>
<dbReference type="GO" id="GO:0003964">
    <property type="term" value="F:RNA-directed DNA polymerase activity"/>
    <property type="evidence" value="ECO:0007669"/>
    <property type="project" value="UniProtKB-KW"/>
</dbReference>
<dbReference type="AlphaFoldDB" id="A0A834TLV1"/>
<reference evidence="2" key="1">
    <citation type="submission" date="2020-09" db="EMBL/GenBank/DDBJ databases">
        <title>Genome-Enabled Discovery of Anthraquinone Biosynthesis in Senna tora.</title>
        <authorList>
            <person name="Kang S.-H."/>
            <person name="Pandey R.P."/>
            <person name="Lee C.-M."/>
            <person name="Sim J.-S."/>
            <person name="Jeong J.-T."/>
            <person name="Choi B.-S."/>
            <person name="Jung M."/>
            <person name="Ginzburg D."/>
            <person name="Zhao K."/>
            <person name="Won S.Y."/>
            <person name="Oh T.-J."/>
            <person name="Yu Y."/>
            <person name="Kim N.-H."/>
            <person name="Lee O.R."/>
            <person name="Lee T.-H."/>
            <person name="Bashyal P."/>
            <person name="Kim T.-S."/>
            <person name="Lee W.-H."/>
            <person name="Kawkins C."/>
            <person name="Kim C.-K."/>
            <person name="Kim J.S."/>
            <person name="Ahn B.O."/>
            <person name="Rhee S.Y."/>
            <person name="Sohng J.K."/>
        </authorList>
    </citation>
    <scope>NUCLEOTIDE SEQUENCE</scope>
    <source>
        <tissue evidence="2">Leaf</tissue>
    </source>
</reference>
<comment type="caution">
    <text evidence="2">The sequence shown here is derived from an EMBL/GenBank/DDBJ whole genome shotgun (WGS) entry which is preliminary data.</text>
</comment>
<dbReference type="EMBL" id="JAAIUW010000007">
    <property type="protein sequence ID" value="KAF7824220.1"/>
    <property type="molecule type" value="Genomic_DNA"/>
</dbReference>
<evidence type="ECO:0000313" key="3">
    <source>
        <dbReference type="Proteomes" id="UP000634136"/>
    </source>
</evidence>
<accession>A0A834TLV1</accession>
<protein>
    <submittedName>
        <fullName evidence="2">Reverse transcriptase</fullName>
    </submittedName>
</protein>